<evidence type="ECO:0000256" key="8">
    <source>
        <dbReference type="ARBA" id="ARBA00023098"/>
    </source>
</evidence>
<dbReference type="CDD" id="cd09163">
    <property type="entry name" value="PLDc_CLS_unchar2_2"/>
    <property type="match status" value="1"/>
</dbReference>
<dbReference type="GO" id="GO:0005886">
    <property type="term" value="C:plasma membrane"/>
    <property type="evidence" value="ECO:0007669"/>
    <property type="project" value="UniProtKB-SubCell"/>
</dbReference>
<keyword evidence="10" id="KW-0594">Phospholipid biosynthesis</keyword>
<evidence type="ECO:0000256" key="7">
    <source>
        <dbReference type="ARBA" id="ARBA00022989"/>
    </source>
</evidence>
<evidence type="ECO:0000256" key="6">
    <source>
        <dbReference type="ARBA" id="ARBA00022737"/>
    </source>
</evidence>
<dbReference type="PANTHER" id="PTHR21248">
    <property type="entry name" value="CARDIOLIPIN SYNTHASE"/>
    <property type="match status" value="1"/>
</dbReference>
<keyword evidence="4 15" id="KW-0808">Transferase</keyword>
<protein>
    <recommendedName>
        <fullName evidence="12">Cardiolipin synthase</fullName>
        <ecNumber evidence="12">2.7.8.-</ecNumber>
    </recommendedName>
</protein>
<dbReference type="PROSITE" id="PS50035">
    <property type="entry name" value="PLD"/>
    <property type="match status" value="2"/>
</dbReference>
<keyword evidence="11" id="KW-1208">Phospholipid metabolism</keyword>
<dbReference type="Gene3D" id="3.30.870.10">
    <property type="entry name" value="Endonuclease Chain A"/>
    <property type="match status" value="2"/>
</dbReference>
<evidence type="ECO:0000256" key="13">
    <source>
        <dbReference type="SAM" id="Phobius"/>
    </source>
</evidence>
<dbReference type="Proteomes" id="UP000525298">
    <property type="component" value="Unassembled WGS sequence"/>
</dbReference>
<dbReference type="SUPFAM" id="SSF56024">
    <property type="entry name" value="Phospholipase D/nuclease"/>
    <property type="match status" value="2"/>
</dbReference>
<dbReference type="SMART" id="SM00155">
    <property type="entry name" value="PLDc"/>
    <property type="match status" value="2"/>
</dbReference>
<keyword evidence="7 13" id="KW-1133">Transmembrane helix</keyword>
<organism evidence="15 16">
    <name type="scientific">Desulfosalsimonas propionicica</name>
    <dbReference type="NCBI Taxonomy" id="332175"/>
    <lineage>
        <taxon>Bacteria</taxon>
        <taxon>Pseudomonadati</taxon>
        <taxon>Thermodesulfobacteriota</taxon>
        <taxon>Desulfobacteria</taxon>
        <taxon>Desulfobacterales</taxon>
        <taxon>Desulfosalsimonadaceae</taxon>
        <taxon>Desulfosalsimonas</taxon>
    </lineage>
</organism>
<keyword evidence="8" id="KW-0443">Lipid metabolism</keyword>
<feature type="transmembrane region" description="Helical" evidence="13">
    <location>
        <begin position="33"/>
        <end position="54"/>
    </location>
</feature>
<dbReference type="InterPro" id="IPR025202">
    <property type="entry name" value="PLD-like_dom"/>
</dbReference>
<dbReference type="Pfam" id="PF13396">
    <property type="entry name" value="PLDc_N"/>
    <property type="match status" value="1"/>
</dbReference>
<dbReference type="Pfam" id="PF13091">
    <property type="entry name" value="PLDc_2"/>
    <property type="match status" value="2"/>
</dbReference>
<dbReference type="RefSeq" id="WP_181552266.1">
    <property type="nucleotide sequence ID" value="NZ_JACDUS010000011.1"/>
</dbReference>
<evidence type="ECO:0000256" key="5">
    <source>
        <dbReference type="ARBA" id="ARBA00022692"/>
    </source>
</evidence>
<name>A0A7W0HLS3_9BACT</name>
<dbReference type="InterPro" id="IPR022924">
    <property type="entry name" value="Cardiolipin_synthase"/>
</dbReference>
<dbReference type="GO" id="GO:0032049">
    <property type="term" value="P:cardiolipin biosynthetic process"/>
    <property type="evidence" value="ECO:0007669"/>
    <property type="project" value="UniProtKB-UniRule"/>
</dbReference>
<evidence type="ECO:0000256" key="4">
    <source>
        <dbReference type="ARBA" id="ARBA00022679"/>
    </source>
</evidence>
<dbReference type="PANTHER" id="PTHR21248:SF22">
    <property type="entry name" value="PHOSPHOLIPASE D"/>
    <property type="match status" value="1"/>
</dbReference>
<evidence type="ECO:0000313" key="16">
    <source>
        <dbReference type="Proteomes" id="UP000525298"/>
    </source>
</evidence>
<evidence type="ECO:0000256" key="12">
    <source>
        <dbReference type="NCBIfam" id="TIGR04265"/>
    </source>
</evidence>
<evidence type="ECO:0000313" key="15">
    <source>
        <dbReference type="EMBL" id="MBA2882634.1"/>
    </source>
</evidence>
<dbReference type="AlphaFoldDB" id="A0A7W0HLS3"/>
<evidence type="ECO:0000256" key="3">
    <source>
        <dbReference type="ARBA" id="ARBA00022516"/>
    </source>
</evidence>
<dbReference type="CDD" id="cd09157">
    <property type="entry name" value="PLDc_CLS_unchar2_1"/>
    <property type="match status" value="1"/>
</dbReference>
<evidence type="ECO:0000256" key="10">
    <source>
        <dbReference type="ARBA" id="ARBA00023209"/>
    </source>
</evidence>
<sequence>MSVFNWIIVGLNIPLSLLSAGHALFFKRTPQSALVWVAVCLTFPFVGPLVYFLFGINRVRNRARRLEIKRPSHRVEPGGGDSFETAKHLPADLEVSRAVSDIARISDNVSRMPLVGGNRIDLLHNGEQTYPAMIQAMENAEHRIFLCTYIFDTDSSGRQMIGALAAAAARGVEVRVIVDGFGELYSRPRASALLEKAGITCTRFLPPRLVPLPMLHINLSTHRKTLVVDGDVGFTGGMNIGDRHMAEVKDNSKRVVDTHFRLTGPIVRQLEQSFIEDWSFCTGQALEPTATPTVSRGKAVCRAIADGPSEPVDKLSAVLVGAVATARKHVMIMTPYFLPSVEMISAIQTTVLRGTRVDIVLPSVNNLPFIQWATNNMLYELLFWGANIYFQPPPFVHSKLFVADGHYAQIGSANMDPRSLKLNFELNVEIFDANMVEDIAGYVEEKIQRSRQIYLTDINNRSFAAKTRDALMWLFSPYL</sequence>
<comment type="caution">
    <text evidence="15">The sequence shown here is derived from an EMBL/GenBank/DDBJ whole genome shotgun (WGS) entry which is preliminary data.</text>
</comment>
<keyword evidence="9 13" id="KW-0472">Membrane</keyword>
<keyword evidence="16" id="KW-1185">Reference proteome</keyword>
<proteinExistence type="predicted"/>
<feature type="domain" description="PLD phosphodiesterase" evidence="14">
    <location>
        <begin position="217"/>
        <end position="244"/>
    </location>
</feature>
<feature type="domain" description="PLD phosphodiesterase" evidence="14">
    <location>
        <begin position="397"/>
        <end position="419"/>
    </location>
</feature>
<evidence type="ECO:0000256" key="9">
    <source>
        <dbReference type="ARBA" id="ARBA00023136"/>
    </source>
</evidence>
<gene>
    <name evidence="15" type="ORF">HNR65_002988</name>
</gene>
<evidence type="ECO:0000256" key="1">
    <source>
        <dbReference type="ARBA" id="ARBA00004651"/>
    </source>
</evidence>
<keyword evidence="6" id="KW-0677">Repeat</keyword>
<keyword evidence="5 13" id="KW-0812">Transmembrane</keyword>
<dbReference type="GO" id="GO:0008808">
    <property type="term" value="F:cardiolipin synthase activity"/>
    <property type="evidence" value="ECO:0007669"/>
    <property type="project" value="UniProtKB-UniRule"/>
</dbReference>
<keyword evidence="2" id="KW-1003">Cell membrane</keyword>
<dbReference type="EC" id="2.7.8.-" evidence="12"/>
<dbReference type="InterPro" id="IPR027379">
    <property type="entry name" value="CLS_N"/>
</dbReference>
<feature type="transmembrane region" description="Helical" evidence="13">
    <location>
        <begin position="6"/>
        <end position="26"/>
    </location>
</feature>
<dbReference type="InterPro" id="IPR001736">
    <property type="entry name" value="PLipase_D/transphosphatidylase"/>
</dbReference>
<reference evidence="15 16" key="1">
    <citation type="submission" date="2020-07" db="EMBL/GenBank/DDBJ databases">
        <title>Genomic Encyclopedia of Type Strains, Phase IV (KMG-IV): sequencing the most valuable type-strain genomes for metagenomic binning, comparative biology and taxonomic classification.</title>
        <authorList>
            <person name="Goeker M."/>
        </authorList>
    </citation>
    <scope>NUCLEOTIDE SEQUENCE [LARGE SCALE GENOMIC DNA]</scope>
    <source>
        <strain evidence="15 16">DSM 17721</strain>
    </source>
</reference>
<accession>A0A7W0HLS3</accession>
<evidence type="ECO:0000259" key="14">
    <source>
        <dbReference type="PROSITE" id="PS50035"/>
    </source>
</evidence>
<comment type="subcellular location">
    <subcellularLocation>
        <location evidence="1">Cell membrane</location>
        <topology evidence="1">Multi-pass membrane protein</topology>
    </subcellularLocation>
</comment>
<dbReference type="EMBL" id="JACDUS010000011">
    <property type="protein sequence ID" value="MBA2882634.1"/>
    <property type="molecule type" value="Genomic_DNA"/>
</dbReference>
<dbReference type="NCBIfam" id="TIGR04265">
    <property type="entry name" value="bac_cardiolipin"/>
    <property type="match status" value="1"/>
</dbReference>
<keyword evidence="3" id="KW-0444">Lipid biosynthesis</keyword>
<evidence type="ECO:0000256" key="2">
    <source>
        <dbReference type="ARBA" id="ARBA00022475"/>
    </source>
</evidence>
<evidence type="ECO:0000256" key="11">
    <source>
        <dbReference type="ARBA" id="ARBA00023264"/>
    </source>
</evidence>